<comment type="caution">
    <text evidence="1">The sequence shown here is derived from an EMBL/GenBank/DDBJ whole genome shotgun (WGS) entry which is preliminary data.</text>
</comment>
<reference evidence="1 2" key="1">
    <citation type="journal article" date="2018" name="Front. Plant Sci.">
        <title>Red Clover (Trifolium pratense) and Zigzag Clover (T. medium) - A Picture of Genomic Similarities and Differences.</title>
        <authorList>
            <person name="Dluhosova J."/>
            <person name="Istvanek J."/>
            <person name="Nedelnik J."/>
            <person name="Repkova J."/>
        </authorList>
    </citation>
    <scope>NUCLEOTIDE SEQUENCE [LARGE SCALE GENOMIC DNA]</scope>
    <source>
        <strain evidence="2">cv. 10/8</strain>
        <tissue evidence="1">Leaf</tissue>
    </source>
</reference>
<name>A0A392RH88_9FABA</name>
<proteinExistence type="predicted"/>
<dbReference type="AlphaFoldDB" id="A0A392RH88"/>
<evidence type="ECO:0000313" key="1">
    <source>
        <dbReference type="EMBL" id="MCI35978.1"/>
    </source>
</evidence>
<organism evidence="1 2">
    <name type="scientific">Trifolium medium</name>
    <dbReference type="NCBI Taxonomy" id="97028"/>
    <lineage>
        <taxon>Eukaryota</taxon>
        <taxon>Viridiplantae</taxon>
        <taxon>Streptophyta</taxon>
        <taxon>Embryophyta</taxon>
        <taxon>Tracheophyta</taxon>
        <taxon>Spermatophyta</taxon>
        <taxon>Magnoliopsida</taxon>
        <taxon>eudicotyledons</taxon>
        <taxon>Gunneridae</taxon>
        <taxon>Pentapetalae</taxon>
        <taxon>rosids</taxon>
        <taxon>fabids</taxon>
        <taxon>Fabales</taxon>
        <taxon>Fabaceae</taxon>
        <taxon>Papilionoideae</taxon>
        <taxon>50 kb inversion clade</taxon>
        <taxon>NPAAA clade</taxon>
        <taxon>Hologalegina</taxon>
        <taxon>IRL clade</taxon>
        <taxon>Trifolieae</taxon>
        <taxon>Trifolium</taxon>
    </lineage>
</organism>
<accession>A0A392RH88</accession>
<dbReference type="Proteomes" id="UP000265520">
    <property type="component" value="Unassembled WGS sequence"/>
</dbReference>
<sequence length="77" mass="8451">ISASQLAPAVLDIGDALLAAVATSHVAVATSEPTYYLQGPSQVHLPLLHTFLTFRTFLELQTLYFNCHNQIELARLK</sequence>
<protein>
    <submittedName>
        <fullName evidence="1">Uncharacterized protein</fullName>
    </submittedName>
</protein>
<dbReference type="EMBL" id="LXQA010228967">
    <property type="protein sequence ID" value="MCI35978.1"/>
    <property type="molecule type" value="Genomic_DNA"/>
</dbReference>
<evidence type="ECO:0000313" key="2">
    <source>
        <dbReference type="Proteomes" id="UP000265520"/>
    </source>
</evidence>
<feature type="non-terminal residue" evidence="1">
    <location>
        <position position="1"/>
    </location>
</feature>
<keyword evidence="2" id="KW-1185">Reference proteome</keyword>